<reference evidence="1" key="1">
    <citation type="submission" date="2018-05" db="EMBL/GenBank/DDBJ databases">
        <authorList>
            <person name="Lanie J.A."/>
            <person name="Ng W.-L."/>
            <person name="Kazmierczak K.M."/>
            <person name="Andrzejewski T.M."/>
            <person name="Davidsen T.M."/>
            <person name="Wayne K.J."/>
            <person name="Tettelin H."/>
            <person name="Glass J.I."/>
            <person name="Rusch D."/>
            <person name="Podicherti R."/>
            <person name="Tsui H.-C.T."/>
            <person name="Winkler M.E."/>
        </authorList>
    </citation>
    <scope>NUCLEOTIDE SEQUENCE</scope>
</reference>
<name>A0A382W3D3_9ZZZZ</name>
<proteinExistence type="predicted"/>
<gene>
    <name evidence="1" type="ORF">METZ01_LOCUS406176</name>
</gene>
<accession>A0A382W3D3</accession>
<organism evidence="1">
    <name type="scientific">marine metagenome</name>
    <dbReference type="NCBI Taxonomy" id="408172"/>
    <lineage>
        <taxon>unclassified sequences</taxon>
        <taxon>metagenomes</taxon>
        <taxon>ecological metagenomes</taxon>
    </lineage>
</organism>
<sequence>MTESELFTLVLVKWEKYGQVEALTILLVQE</sequence>
<dbReference type="EMBL" id="UINC01156737">
    <property type="protein sequence ID" value="SVD53322.1"/>
    <property type="molecule type" value="Genomic_DNA"/>
</dbReference>
<dbReference type="AlphaFoldDB" id="A0A382W3D3"/>
<protein>
    <submittedName>
        <fullName evidence="1">Uncharacterized protein</fullName>
    </submittedName>
</protein>
<evidence type="ECO:0000313" key="1">
    <source>
        <dbReference type="EMBL" id="SVD53322.1"/>
    </source>
</evidence>